<comment type="caution">
    <text evidence="1">The sequence shown here is derived from an EMBL/GenBank/DDBJ whole genome shotgun (WGS) entry which is preliminary data.</text>
</comment>
<accession>A0A8X6PM34</accession>
<protein>
    <submittedName>
        <fullName evidence="1">Uncharacterized protein</fullName>
    </submittedName>
</protein>
<dbReference type="Proteomes" id="UP000887013">
    <property type="component" value="Unassembled WGS sequence"/>
</dbReference>
<gene>
    <name evidence="1" type="ORF">NPIL_197301</name>
</gene>
<organism evidence="1 2">
    <name type="scientific">Nephila pilipes</name>
    <name type="common">Giant wood spider</name>
    <name type="synonym">Nephila maculata</name>
    <dbReference type="NCBI Taxonomy" id="299642"/>
    <lineage>
        <taxon>Eukaryota</taxon>
        <taxon>Metazoa</taxon>
        <taxon>Ecdysozoa</taxon>
        <taxon>Arthropoda</taxon>
        <taxon>Chelicerata</taxon>
        <taxon>Arachnida</taxon>
        <taxon>Araneae</taxon>
        <taxon>Araneomorphae</taxon>
        <taxon>Entelegynae</taxon>
        <taxon>Araneoidea</taxon>
        <taxon>Nephilidae</taxon>
        <taxon>Nephila</taxon>
    </lineage>
</organism>
<evidence type="ECO:0000313" key="1">
    <source>
        <dbReference type="EMBL" id="GFT74432.1"/>
    </source>
</evidence>
<sequence length="260" mass="30235">MNTRIKTRINGPTNREANSIHIHVRISTFIVSLFTRVRTNVNLLSDMQTNTDHPISHLSLTLRKIKVFIKSVRYRCLFSHSELVGAKQKKKGTDITRGGREIKNTIRMRRSPSCISLCSIKGDTRMLSVGRPPSVSKRQIPEGHRPSTQLEWAKDWTIPLPSSGCLSRFCPIDRGTRRKWKISDITLLAIRTTSPGLRQKLASISFYRKLILYFISSQRSPSFLASIFSFRVYFFWWRKMWHILEILRIYSLWHLSGTLM</sequence>
<dbReference type="OrthoDB" id="10610159at2759"/>
<proteinExistence type="predicted"/>
<dbReference type="EMBL" id="BMAW01117285">
    <property type="protein sequence ID" value="GFT74432.1"/>
    <property type="molecule type" value="Genomic_DNA"/>
</dbReference>
<dbReference type="AlphaFoldDB" id="A0A8X6PM34"/>
<reference evidence="1" key="1">
    <citation type="submission" date="2020-08" db="EMBL/GenBank/DDBJ databases">
        <title>Multicomponent nature underlies the extraordinary mechanical properties of spider dragline silk.</title>
        <authorList>
            <person name="Kono N."/>
            <person name="Nakamura H."/>
            <person name="Mori M."/>
            <person name="Yoshida Y."/>
            <person name="Ohtoshi R."/>
            <person name="Malay A.D."/>
            <person name="Moran D.A.P."/>
            <person name="Tomita M."/>
            <person name="Numata K."/>
            <person name="Arakawa K."/>
        </authorList>
    </citation>
    <scope>NUCLEOTIDE SEQUENCE</scope>
</reference>
<name>A0A8X6PM34_NEPPI</name>
<evidence type="ECO:0000313" key="2">
    <source>
        <dbReference type="Proteomes" id="UP000887013"/>
    </source>
</evidence>
<keyword evidence="2" id="KW-1185">Reference proteome</keyword>